<gene>
    <name evidence="7" type="ORF">ASPWEDRAFT_102064</name>
</gene>
<dbReference type="OrthoDB" id="20900at2759"/>
<dbReference type="AlphaFoldDB" id="A0A1L9S2M1"/>
<dbReference type="RefSeq" id="XP_040695081.1">
    <property type="nucleotide sequence ID" value="XM_040827444.1"/>
</dbReference>
<dbReference type="EMBL" id="KV878209">
    <property type="protein sequence ID" value="OJJ41405.1"/>
    <property type="molecule type" value="Genomic_DNA"/>
</dbReference>
<feature type="domain" description="Pre-rRNA-processing protein RIX1 N-terminal" evidence="6">
    <location>
        <begin position="6"/>
        <end position="216"/>
    </location>
</feature>
<accession>A0A1L9S2M1</accession>
<dbReference type="Proteomes" id="UP000184383">
    <property type="component" value="Unassembled WGS sequence"/>
</dbReference>
<organism evidence="7 8">
    <name type="scientific">Aspergillus wentii DTO 134E9</name>
    <dbReference type="NCBI Taxonomy" id="1073089"/>
    <lineage>
        <taxon>Eukaryota</taxon>
        <taxon>Fungi</taxon>
        <taxon>Dikarya</taxon>
        <taxon>Ascomycota</taxon>
        <taxon>Pezizomycotina</taxon>
        <taxon>Eurotiomycetes</taxon>
        <taxon>Eurotiomycetidae</taxon>
        <taxon>Eurotiales</taxon>
        <taxon>Aspergillaceae</taxon>
        <taxon>Aspergillus</taxon>
        <taxon>Aspergillus subgen. Cremei</taxon>
    </lineage>
</organism>
<proteinExistence type="inferred from homology"/>
<comment type="similarity">
    <text evidence="2">Belongs to the RIX1/PELP1 family.</text>
</comment>
<dbReference type="PANTHER" id="PTHR34105">
    <property type="entry name" value="PROLINE-, GLUTAMIC ACID- AND LEUCINE-RICH PROTEIN 1"/>
    <property type="match status" value="1"/>
</dbReference>
<dbReference type="STRING" id="1073089.A0A1L9S2M1"/>
<reference evidence="8" key="1">
    <citation type="journal article" date="2017" name="Genome Biol.">
        <title>Comparative genomics reveals high biological diversity and specific adaptations in the industrially and medically important fungal genus Aspergillus.</title>
        <authorList>
            <person name="de Vries R.P."/>
            <person name="Riley R."/>
            <person name="Wiebenga A."/>
            <person name="Aguilar-Osorio G."/>
            <person name="Amillis S."/>
            <person name="Uchima C.A."/>
            <person name="Anderluh G."/>
            <person name="Asadollahi M."/>
            <person name="Askin M."/>
            <person name="Barry K."/>
            <person name="Battaglia E."/>
            <person name="Bayram O."/>
            <person name="Benocci T."/>
            <person name="Braus-Stromeyer S.A."/>
            <person name="Caldana C."/>
            <person name="Canovas D."/>
            <person name="Cerqueira G.C."/>
            <person name="Chen F."/>
            <person name="Chen W."/>
            <person name="Choi C."/>
            <person name="Clum A."/>
            <person name="Dos Santos R.A."/>
            <person name="Damasio A.R."/>
            <person name="Diallinas G."/>
            <person name="Emri T."/>
            <person name="Fekete E."/>
            <person name="Flipphi M."/>
            <person name="Freyberg S."/>
            <person name="Gallo A."/>
            <person name="Gournas C."/>
            <person name="Habgood R."/>
            <person name="Hainaut M."/>
            <person name="Harispe M.L."/>
            <person name="Henrissat B."/>
            <person name="Hilden K.S."/>
            <person name="Hope R."/>
            <person name="Hossain A."/>
            <person name="Karabika E."/>
            <person name="Karaffa L."/>
            <person name="Karanyi Z."/>
            <person name="Krasevec N."/>
            <person name="Kuo A."/>
            <person name="Kusch H."/>
            <person name="LaButti K."/>
            <person name="Lagendijk E.L."/>
            <person name="Lapidus A."/>
            <person name="Levasseur A."/>
            <person name="Lindquist E."/>
            <person name="Lipzen A."/>
            <person name="Logrieco A.F."/>
            <person name="MacCabe A."/>
            <person name="Maekelae M.R."/>
            <person name="Malavazi I."/>
            <person name="Melin P."/>
            <person name="Meyer V."/>
            <person name="Mielnichuk N."/>
            <person name="Miskei M."/>
            <person name="Molnar A.P."/>
            <person name="Mule G."/>
            <person name="Ngan C.Y."/>
            <person name="Orejas M."/>
            <person name="Orosz E."/>
            <person name="Ouedraogo J.P."/>
            <person name="Overkamp K.M."/>
            <person name="Park H.-S."/>
            <person name="Perrone G."/>
            <person name="Piumi F."/>
            <person name="Punt P.J."/>
            <person name="Ram A.F."/>
            <person name="Ramon A."/>
            <person name="Rauscher S."/>
            <person name="Record E."/>
            <person name="Riano-Pachon D.M."/>
            <person name="Robert V."/>
            <person name="Roehrig J."/>
            <person name="Ruller R."/>
            <person name="Salamov A."/>
            <person name="Salih N.S."/>
            <person name="Samson R.A."/>
            <person name="Sandor E."/>
            <person name="Sanguinetti M."/>
            <person name="Schuetze T."/>
            <person name="Sepcic K."/>
            <person name="Shelest E."/>
            <person name="Sherlock G."/>
            <person name="Sophianopoulou V."/>
            <person name="Squina F.M."/>
            <person name="Sun H."/>
            <person name="Susca A."/>
            <person name="Todd R.B."/>
            <person name="Tsang A."/>
            <person name="Unkles S.E."/>
            <person name="van de Wiele N."/>
            <person name="van Rossen-Uffink D."/>
            <person name="Oliveira J.V."/>
            <person name="Vesth T.C."/>
            <person name="Visser J."/>
            <person name="Yu J.-H."/>
            <person name="Zhou M."/>
            <person name="Andersen M.R."/>
            <person name="Archer D.B."/>
            <person name="Baker S.E."/>
            <person name="Benoit I."/>
            <person name="Brakhage A.A."/>
            <person name="Braus G.H."/>
            <person name="Fischer R."/>
            <person name="Frisvad J.C."/>
            <person name="Goldman G.H."/>
            <person name="Houbraken J."/>
            <person name="Oakley B."/>
            <person name="Pocsi I."/>
            <person name="Scazzocchio C."/>
            <person name="Seiboth B."/>
            <person name="vanKuyk P.A."/>
            <person name="Wortman J."/>
            <person name="Dyer P.S."/>
            <person name="Grigoriev I.V."/>
        </authorList>
    </citation>
    <scope>NUCLEOTIDE SEQUENCE [LARGE SCALE GENOMIC DNA]</scope>
    <source>
        <strain evidence="8">DTO 134E9</strain>
    </source>
</reference>
<evidence type="ECO:0000313" key="7">
    <source>
        <dbReference type="EMBL" id="OJJ41405.1"/>
    </source>
</evidence>
<evidence type="ECO:0000256" key="5">
    <source>
        <dbReference type="SAM" id="MobiDB-lite"/>
    </source>
</evidence>
<keyword evidence="4" id="KW-0539">Nucleus</keyword>
<comment type="subcellular location">
    <subcellularLocation>
        <location evidence="1">Nucleus</location>
    </subcellularLocation>
</comment>
<keyword evidence="8" id="KW-1185">Reference proteome</keyword>
<dbReference type="GO" id="GO:0006364">
    <property type="term" value="P:rRNA processing"/>
    <property type="evidence" value="ECO:0007669"/>
    <property type="project" value="TreeGrafter"/>
</dbReference>
<evidence type="ECO:0000256" key="2">
    <source>
        <dbReference type="ARBA" id="ARBA00010511"/>
    </source>
</evidence>
<dbReference type="VEuPathDB" id="FungiDB:ASPWEDRAFT_102064"/>
<evidence type="ECO:0000256" key="4">
    <source>
        <dbReference type="ARBA" id="ARBA00023242"/>
    </source>
</evidence>
<evidence type="ECO:0000256" key="3">
    <source>
        <dbReference type="ARBA" id="ARBA00021502"/>
    </source>
</evidence>
<dbReference type="SUPFAM" id="SSF48371">
    <property type="entry name" value="ARM repeat"/>
    <property type="match status" value="1"/>
</dbReference>
<feature type="compositionally biased region" description="Polar residues" evidence="5">
    <location>
        <begin position="674"/>
        <end position="685"/>
    </location>
</feature>
<evidence type="ECO:0000313" key="8">
    <source>
        <dbReference type="Proteomes" id="UP000184383"/>
    </source>
</evidence>
<feature type="compositionally biased region" description="Basic and acidic residues" evidence="5">
    <location>
        <begin position="687"/>
        <end position="703"/>
    </location>
</feature>
<feature type="region of interest" description="Disordered" evidence="5">
    <location>
        <begin position="613"/>
        <end position="788"/>
    </location>
</feature>
<dbReference type="Pfam" id="PF08167">
    <property type="entry name" value="RIX1"/>
    <property type="match status" value="1"/>
</dbReference>
<dbReference type="PANTHER" id="PTHR34105:SF1">
    <property type="entry name" value="PROLINE-, GLUTAMIC ACID- AND LEUCINE-RICH PROTEIN 1"/>
    <property type="match status" value="1"/>
</dbReference>
<sequence>MTSTTLRAVTHRLTTTPVQQLPQIASFLATSLSDCGELLSAPLNQKSGKSESDNAVQVHKLKTRLSSLLQDRTFEGRWTAVVLVKATVEAGQWEVLRGCEPLVRNLISILAKPDPASTKKMCIITLTRIFHLTYQYPTLVREITTPSMPGFITSALNLVSVKPSSEPTRKLKPNTPFLGTVLHAFVELIARHPTIFRPFSAQLHSLLQAIIASKKSASIPEPVVDLAEQVFIALHNCAPKNTSGEEWRNASRLVLSSIHRTSDYVFRAVVEQWESVDVNLRHATTPQNYSQEVGDDGPDPLGLAGWHGIHSGVDRLITLLRLLSGFLSNPTASTVTIPVGHILDLTSRLTSVIAPSDGGNAQNNLQIGREERDSLWAELPRIHTACMELLLDLINALETSMIPVAQTILEQTLWVFRAEKFSKDIRSSTYDVIRALFSLIGPSMTKQNVSSLTDVFRSCCSDILPPAGDQAPAEASSDSKGKSKGNQATVNADSFLNTGSKQNRQIKQSASFPGLKRAASELLPATLTLLPIEYLSPSVRAEIDRTIILTADKNAMFASVLNPVPAMKGRGVGSSIMPFLARSYASEMEVEGLIRPRMPVLMNVPNMNGYVNMEEEEEEEEEEEVAQPTHHSTSGSTGFLKPSAPVVLNNPVRETDSVKEQTQTLPLNKRTYAEETNTNVSTISPITKKDDVQTKKARFEKDTPIAPSQPSLERASPASFTGTAAIPVEQSSAAVSPAPVPFQAASQPTPSASHAVAEEEEESGDEMPTLNMDSDTDDSDEEDVTMDD</sequence>
<dbReference type="GeneID" id="63743292"/>
<dbReference type="InterPro" id="IPR016024">
    <property type="entry name" value="ARM-type_fold"/>
</dbReference>
<dbReference type="GO" id="GO:0005634">
    <property type="term" value="C:nucleus"/>
    <property type="evidence" value="ECO:0007669"/>
    <property type="project" value="UniProtKB-SubCell"/>
</dbReference>
<dbReference type="InterPro" id="IPR012583">
    <property type="entry name" value="RIX1_N"/>
</dbReference>
<protein>
    <recommendedName>
        <fullName evidence="3">Pre-rRNA-processing protein RIX1</fullName>
    </recommendedName>
</protein>
<feature type="region of interest" description="Disordered" evidence="5">
    <location>
        <begin position="467"/>
        <end position="488"/>
    </location>
</feature>
<name>A0A1L9S2M1_ASPWE</name>
<evidence type="ECO:0000256" key="1">
    <source>
        <dbReference type="ARBA" id="ARBA00004123"/>
    </source>
</evidence>
<feature type="compositionally biased region" description="Acidic residues" evidence="5">
    <location>
        <begin position="774"/>
        <end position="788"/>
    </location>
</feature>
<feature type="compositionally biased region" description="Acidic residues" evidence="5">
    <location>
        <begin position="613"/>
        <end position="625"/>
    </location>
</feature>
<evidence type="ECO:0000259" key="6">
    <source>
        <dbReference type="Pfam" id="PF08167"/>
    </source>
</evidence>